<evidence type="ECO:0000313" key="4">
    <source>
        <dbReference type="Proteomes" id="UP001642540"/>
    </source>
</evidence>
<comment type="similarity">
    <text evidence="1 2">Belongs to the terpene synthase family.</text>
</comment>
<protein>
    <recommendedName>
        <fullName evidence="2">Terpene synthase</fullName>
        <ecNumber evidence="2">4.2.3.-</ecNumber>
    </recommendedName>
</protein>
<evidence type="ECO:0000313" key="3">
    <source>
        <dbReference type="EMBL" id="CAL8075597.1"/>
    </source>
</evidence>
<dbReference type="InterPro" id="IPR034686">
    <property type="entry name" value="Terpene_cyclase-like_2"/>
</dbReference>
<dbReference type="PANTHER" id="PTHR35201">
    <property type="entry name" value="TERPENE SYNTHASE"/>
    <property type="match status" value="1"/>
</dbReference>
<dbReference type="EC" id="4.2.3.-" evidence="2"/>
<dbReference type="Pfam" id="PF19086">
    <property type="entry name" value="Terpene_syn_C_2"/>
    <property type="match status" value="1"/>
</dbReference>
<keyword evidence="2" id="KW-0460">Magnesium</keyword>
<dbReference type="Gene3D" id="1.10.600.10">
    <property type="entry name" value="Farnesyl Diphosphate Synthase"/>
    <property type="match status" value="1"/>
</dbReference>
<comment type="cofactor">
    <cofactor evidence="2">
        <name>Mg(2+)</name>
        <dbReference type="ChEBI" id="CHEBI:18420"/>
    </cofactor>
</comment>
<dbReference type="EMBL" id="CAXLJM020000008">
    <property type="protein sequence ID" value="CAL8075597.1"/>
    <property type="molecule type" value="Genomic_DNA"/>
</dbReference>
<comment type="caution">
    <text evidence="3">The sequence shown here is derived from an EMBL/GenBank/DDBJ whole genome shotgun (WGS) entry which is preliminary data.</text>
</comment>
<reference evidence="3 4" key="1">
    <citation type="submission" date="2024-08" db="EMBL/GenBank/DDBJ databases">
        <authorList>
            <person name="Cucini C."/>
            <person name="Frati F."/>
        </authorList>
    </citation>
    <scope>NUCLEOTIDE SEQUENCE [LARGE SCALE GENOMIC DNA]</scope>
</reference>
<dbReference type="InterPro" id="IPR008949">
    <property type="entry name" value="Isoprenoid_synthase_dom_sf"/>
</dbReference>
<accession>A0ABP1PWF2</accession>
<gene>
    <name evidence="3" type="ORF">ODALV1_LOCUS3226</name>
</gene>
<keyword evidence="2" id="KW-0456">Lyase</keyword>
<dbReference type="Proteomes" id="UP001642540">
    <property type="component" value="Unassembled WGS sequence"/>
</dbReference>
<keyword evidence="2" id="KW-0479">Metal-binding</keyword>
<dbReference type="SUPFAM" id="SSF48576">
    <property type="entry name" value="Terpenoid synthases"/>
    <property type="match status" value="1"/>
</dbReference>
<name>A0ABP1PWF2_9HEXA</name>
<keyword evidence="4" id="KW-1185">Reference proteome</keyword>
<sequence length="409" mass="47345">MEKFGQVYIRRKIGNSYDDLELIPSARFSNLDHKWYDSDGNIHSEFHQHHGRNISLSFKTTQYDKNGVLVNFQGGIRVPCKLGEIGHQDFEGVDEAGKEDLKILRRFNLIPEDLSKQTTSRFLEFTSILAAIHAGSKLKDIKMHRICNIALFIFDDDMEKLSDLKFNSFCGFLNSVNKIMDKKSEDVETLMHRDERVPELLLRHLKLFQFFENELSIAEGNTNRGKSVRETLIDSVEAICVETCLEWNEERSALLDSAQKDIRTAAAGGLFTLEMILFEAKINVKAEIRNTSLFKWFLRRMGYYIGLTNDLVSYRKEVEADRAGCNMVFLLHHHKNLPLQEAMQRILDKTNLLSALLVETGEMLTKLYKNDNDLKLFVGKVKTLAYACVQWYTLTERYHKGFQYDCILE</sequence>
<dbReference type="PANTHER" id="PTHR35201:SF4">
    <property type="entry name" value="BETA-PINACENE SYNTHASE-RELATED"/>
    <property type="match status" value="1"/>
</dbReference>
<evidence type="ECO:0000256" key="1">
    <source>
        <dbReference type="ARBA" id="ARBA00006333"/>
    </source>
</evidence>
<organism evidence="3 4">
    <name type="scientific">Orchesella dallaii</name>
    <dbReference type="NCBI Taxonomy" id="48710"/>
    <lineage>
        <taxon>Eukaryota</taxon>
        <taxon>Metazoa</taxon>
        <taxon>Ecdysozoa</taxon>
        <taxon>Arthropoda</taxon>
        <taxon>Hexapoda</taxon>
        <taxon>Collembola</taxon>
        <taxon>Entomobryomorpha</taxon>
        <taxon>Entomobryoidea</taxon>
        <taxon>Orchesellidae</taxon>
        <taxon>Orchesellinae</taxon>
        <taxon>Orchesella</taxon>
    </lineage>
</organism>
<proteinExistence type="inferred from homology"/>
<evidence type="ECO:0000256" key="2">
    <source>
        <dbReference type="RuleBase" id="RU366034"/>
    </source>
</evidence>